<evidence type="ECO:0000313" key="7">
    <source>
        <dbReference type="EMBL" id="RXZ48232.1"/>
    </source>
</evidence>
<dbReference type="GO" id="GO:0004659">
    <property type="term" value="F:prenyltransferase activity"/>
    <property type="evidence" value="ECO:0007669"/>
    <property type="project" value="InterPro"/>
</dbReference>
<dbReference type="OrthoDB" id="4497239at2"/>
<sequence>MRGRWPPRWARRRGRSARGWCCRRGSWSSSVPELLDSAIDEELRRFFADARERAGEFGSHYTALWESIEQQSSGGKRVRPRLVWAAYRGFGGSDRTLVTHVALAFELLHTAFLIHDDLIDRDTVRRGAPNVAGRFAARARAHGGDARTGEVWAATASVLAGDLALSRAHRELAMLPVDRACRESLLDILDRAVFVSAAGELADVVSSLDGSTPALEGVLSTLEQKTAVYSFEAPLAAGAVLAGAPDSAVTALCRFGRLAGVAFQIVDDVLGVFGDPGVTGKSASADLREGKRTALIAHAATTPSWPGIRDRLGDPSLDDESAAGLREELRACGALDAALALAHEHVTLARYELDAADLPQALRTELGEFAQRATERVR</sequence>
<protein>
    <submittedName>
        <fullName evidence="7">Polyprenyl synthetase family protein</fullName>
    </submittedName>
</protein>
<accession>A0A4Q2JK63</accession>
<dbReference type="InterPro" id="IPR033749">
    <property type="entry name" value="Polyprenyl_synt_CS"/>
</dbReference>
<organism evidence="7 8">
    <name type="scientific">Agromyces binzhouensis</name>
    <dbReference type="NCBI Taxonomy" id="1817495"/>
    <lineage>
        <taxon>Bacteria</taxon>
        <taxon>Bacillati</taxon>
        <taxon>Actinomycetota</taxon>
        <taxon>Actinomycetes</taxon>
        <taxon>Micrococcales</taxon>
        <taxon>Microbacteriaceae</taxon>
        <taxon>Agromyces</taxon>
    </lineage>
</organism>
<evidence type="ECO:0000256" key="4">
    <source>
        <dbReference type="ARBA" id="ARBA00022723"/>
    </source>
</evidence>
<comment type="cofactor">
    <cofactor evidence="1">
        <name>Mg(2+)</name>
        <dbReference type="ChEBI" id="CHEBI:18420"/>
    </cofactor>
</comment>
<dbReference type="InterPro" id="IPR008949">
    <property type="entry name" value="Isoprenoid_synthase_dom_sf"/>
</dbReference>
<dbReference type="SUPFAM" id="SSF48576">
    <property type="entry name" value="Terpenoid synthases"/>
    <property type="match status" value="1"/>
</dbReference>
<dbReference type="GO" id="GO:0008299">
    <property type="term" value="P:isoprenoid biosynthetic process"/>
    <property type="evidence" value="ECO:0007669"/>
    <property type="project" value="InterPro"/>
</dbReference>
<dbReference type="Pfam" id="PF00348">
    <property type="entry name" value="polyprenyl_synt"/>
    <property type="match status" value="1"/>
</dbReference>
<dbReference type="CDD" id="cd00685">
    <property type="entry name" value="Trans_IPPS_HT"/>
    <property type="match status" value="1"/>
</dbReference>
<dbReference type="EMBL" id="SDPL01000111">
    <property type="protein sequence ID" value="RXZ48232.1"/>
    <property type="molecule type" value="Genomic_DNA"/>
</dbReference>
<keyword evidence="3 6" id="KW-0808">Transferase</keyword>
<dbReference type="PANTHER" id="PTHR12001">
    <property type="entry name" value="GERANYLGERANYL PYROPHOSPHATE SYNTHASE"/>
    <property type="match status" value="1"/>
</dbReference>
<evidence type="ECO:0000256" key="1">
    <source>
        <dbReference type="ARBA" id="ARBA00001946"/>
    </source>
</evidence>
<proteinExistence type="inferred from homology"/>
<gene>
    <name evidence="7" type="ORF">ESO86_07520</name>
</gene>
<keyword evidence="4" id="KW-0479">Metal-binding</keyword>
<evidence type="ECO:0000256" key="3">
    <source>
        <dbReference type="ARBA" id="ARBA00022679"/>
    </source>
</evidence>
<keyword evidence="8" id="KW-1185">Reference proteome</keyword>
<evidence type="ECO:0000256" key="2">
    <source>
        <dbReference type="ARBA" id="ARBA00006706"/>
    </source>
</evidence>
<evidence type="ECO:0000313" key="8">
    <source>
        <dbReference type="Proteomes" id="UP000292881"/>
    </source>
</evidence>
<evidence type="ECO:0000256" key="5">
    <source>
        <dbReference type="ARBA" id="ARBA00022842"/>
    </source>
</evidence>
<dbReference type="PANTHER" id="PTHR12001:SF85">
    <property type="entry name" value="SHORT CHAIN ISOPRENYL DIPHOSPHATE SYNTHASE"/>
    <property type="match status" value="1"/>
</dbReference>
<dbReference type="AlphaFoldDB" id="A0A4Q2JK63"/>
<dbReference type="SFLD" id="SFLDS00005">
    <property type="entry name" value="Isoprenoid_Synthase_Type_I"/>
    <property type="match status" value="1"/>
</dbReference>
<dbReference type="Proteomes" id="UP000292881">
    <property type="component" value="Unassembled WGS sequence"/>
</dbReference>
<comment type="caution">
    <text evidence="7">The sequence shown here is derived from an EMBL/GenBank/DDBJ whole genome shotgun (WGS) entry which is preliminary data.</text>
</comment>
<evidence type="ECO:0000256" key="6">
    <source>
        <dbReference type="RuleBase" id="RU004466"/>
    </source>
</evidence>
<dbReference type="InterPro" id="IPR000092">
    <property type="entry name" value="Polyprenyl_synt"/>
</dbReference>
<keyword evidence="5" id="KW-0460">Magnesium</keyword>
<name>A0A4Q2JK63_9MICO</name>
<reference evidence="7 8" key="1">
    <citation type="submission" date="2019-01" db="EMBL/GenBank/DDBJ databases">
        <authorList>
            <person name="Li J."/>
        </authorList>
    </citation>
    <scope>NUCLEOTIDE SEQUENCE [LARGE SCALE GENOMIC DNA]</scope>
    <source>
        <strain evidence="7 8">CGMCC 4.7180</strain>
    </source>
</reference>
<dbReference type="GO" id="GO:0046872">
    <property type="term" value="F:metal ion binding"/>
    <property type="evidence" value="ECO:0007669"/>
    <property type="project" value="UniProtKB-KW"/>
</dbReference>
<dbReference type="Gene3D" id="1.10.600.10">
    <property type="entry name" value="Farnesyl Diphosphate Synthase"/>
    <property type="match status" value="1"/>
</dbReference>
<comment type="similarity">
    <text evidence="2 6">Belongs to the FPP/GGPP synthase family.</text>
</comment>
<dbReference type="PROSITE" id="PS00723">
    <property type="entry name" value="POLYPRENYL_SYNTHASE_1"/>
    <property type="match status" value="1"/>
</dbReference>